<reference evidence="15" key="1">
    <citation type="journal article" date="2019" name="Int. J. Syst. Evol. Microbiol.">
        <title>The Global Catalogue of Microorganisms (GCM) 10K type strain sequencing project: providing services to taxonomists for standard genome sequencing and annotation.</title>
        <authorList>
            <consortium name="The Broad Institute Genomics Platform"/>
            <consortium name="The Broad Institute Genome Sequencing Center for Infectious Disease"/>
            <person name="Wu L."/>
            <person name="Ma J."/>
        </authorList>
    </citation>
    <scope>NUCLEOTIDE SEQUENCE [LARGE SCALE GENOMIC DNA]</scope>
    <source>
        <strain evidence="15">CGMCC 4.7466</strain>
    </source>
</reference>
<name>A0ABV9T9X0_9BACT</name>
<dbReference type="Gene3D" id="2.170.130.10">
    <property type="entry name" value="TonB-dependent receptor, plug domain"/>
    <property type="match status" value="1"/>
</dbReference>
<keyword evidence="7 10" id="KW-0472">Membrane</keyword>
<dbReference type="InterPro" id="IPR012910">
    <property type="entry name" value="Plug_dom"/>
</dbReference>
<keyword evidence="4 10" id="KW-0812">Transmembrane</keyword>
<evidence type="ECO:0000256" key="3">
    <source>
        <dbReference type="ARBA" id="ARBA00022452"/>
    </source>
</evidence>
<dbReference type="SUPFAM" id="SSF49464">
    <property type="entry name" value="Carboxypeptidase regulatory domain-like"/>
    <property type="match status" value="1"/>
</dbReference>
<evidence type="ECO:0000259" key="12">
    <source>
        <dbReference type="Pfam" id="PF00593"/>
    </source>
</evidence>
<keyword evidence="15" id="KW-1185">Reference proteome</keyword>
<dbReference type="Gene3D" id="2.40.170.20">
    <property type="entry name" value="TonB-dependent receptor, beta-barrel domain"/>
    <property type="match status" value="1"/>
</dbReference>
<evidence type="ECO:0000256" key="4">
    <source>
        <dbReference type="ARBA" id="ARBA00022692"/>
    </source>
</evidence>
<dbReference type="SUPFAM" id="SSF56935">
    <property type="entry name" value="Porins"/>
    <property type="match status" value="1"/>
</dbReference>
<evidence type="ECO:0000313" key="15">
    <source>
        <dbReference type="Proteomes" id="UP001595818"/>
    </source>
</evidence>
<evidence type="ECO:0000259" key="13">
    <source>
        <dbReference type="Pfam" id="PF07715"/>
    </source>
</evidence>
<sequence>MKVKIILLLCVALNIHDVSGQNIFEAIIKDSDTKEPLVGATAILKGTTIGATSDVNGLVTLSEIPDGKQTIEFHYIGYKPRTGTFNFPLTSREPVELLLNSEEGQLDEVVISSTRSTRTIQDIPTRVEFIAGEELEEKSNMKPGDIRMLLSESTGIQTQQTSATSANASIRIQGLDGRYTQVLKDGFPLFAGAASGLGLLQTPPLDLKQVEVIKGSASTLYGGGAIAGLVNLISKTPTKEKDLRFHLNGSSGGGFDLNGFYGQRFNKIGTTIFASHNRNWAYDPAGIDLSAIPKFDRYVFNPKLFVYFDDRTTLEVGVNTAIENRLGGDIHFIEGKGDSVHSFFEENKTQRYSTQLAFDHRINDNSFFNIKNSYTLFSRRISIPGYIFDGTQKATFTEASYTNSKEKSEWVVGINLWTDDFQEKNLDTFPLRDYDQIIFGAFVQNTWEATKRLNLETGLRTDYVMDYGITFLPRLSALFKFTDRLSSRIGGGFGYKAPTIFTEESERIQYQHVLPIDKITNQLERSYGGNIDFNYRTTIGEEITFTINQLFFYTYLNNPLLLELQPDNFYQFINSSGHIDTRGTETNIKIGYDDFKWLLGYTYTDTQMHQNSLITENPLTPKHRINSVLMYEIEEQWKIGLETYYFSSQKLSDGATGKPYVLCGFMAEKLWDEFSLYINFENFLDARQTRFDTIYTGTITNPEFRDIYAPLDGFLINGGIKFKL</sequence>
<dbReference type="InterPro" id="IPR039426">
    <property type="entry name" value="TonB-dep_rcpt-like"/>
</dbReference>
<organism evidence="14 15">
    <name type="scientific">Negadavirga shengliensis</name>
    <dbReference type="NCBI Taxonomy" id="1389218"/>
    <lineage>
        <taxon>Bacteria</taxon>
        <taxon>Pseudomonadati</taxon>
        <taxon>Bacteroidota</taxon>
        <taxon>Cytophagia</taxon>
        <taxon>Cytophagales</taxon>
        <taxon>Cyclobacteriaceae</taxon>
        <taxon>Negadavirga</taxon>
    </lineage>
</organism>
<dbReference type="RefSeq" id="WP_377068828.1">
    <property type="nucleotide sequence ID" value="NZ_JBHSJJ010000021.1"/>
</dbReference>
<keyword evidence="3 10" id="KW-1134">Transmembrane beta strand</keyword>
<evidence type="ECO:0000256" key="9">
    <source>
        <dbReference type="ARBA" id="ARBA00023237"/>
    </source>
</evidence>
<dbReference type="Pfam" id="PF13715">
    <property type="entry name" value="CarbopepD_reg_2"/>
    <property type="match status" value="1"/>
</dbReference>
<dbReference type="Proteomes" id="UP001595818">
    <property type="component" value="Unassembled WGS sequence"/>
</dbReference>
<dbReference type="InterPro" id="IPR037066">
    <property type="entry name" value="Plug_dom_sf"/>
</dbReference>
<keyword evidence="2 10" id="KW-0813">Transport</keyword>
<dbReference type="Pfam" id="PF00593">
    <property type="entry name" value="TonB_dep_Rec_b-barrel"/>
    <property type="match status" value="1"/>
</dbReference>
<comment type="similarity">
    <text evidence="10 11">Belongs to the TonB-dependent receptor family.</text>
</comment>
<evidence type="ECO:0000256" key="5">
    <source>
        <dbReference type="ARBA" id="ARBA00022729"/>
    </source>
</evidence>
<keyword evidence="5" id="KW-0732">Signal</keyword>
<keyword evidence="8 14" id="KW-0675">Receptor</keyword>
<evidence type="ECO:0000256" key="6">
    <source>
        <dbReference type="ARBA" id="ARBA00023077"/>
    </source>
</evidence>
<evidence type="ECO:0000256" key="11">
    <source>
        <dbReference type="RuleBase" id="RU003357"/>
    </source>
</evidence>
<keyword evidence="6 11" id="KW-0798">TonB box</keyword>
<dbReference type="PROSITE" id="PS52016">
    <property type="entry name" value="TONB_DEPENDENT_REC_3"/>
    <property type="match status" value="1"/>
</dbReference>
<protein>
    <submittedName>
        <fullName evidence="14">TonB-dependent receptor domain-containing protein</fullName>
    </submittedName>
</protein>
<evidence type="ECO:0000313" key="14">
    <source>
        <dbReference type="EMBL" id="MFC4874715.1"/>
    </source>
</evidence>
<dbReference type="PANTHER" id="PTHR30069">
    <property type="entry name" value="TONB-DEPENDENT OUTER MEMBRANE RECEPTOR"/>
    <property type="match status" value="1"/>
</dbReference>
<comment type="subcellular location">
    <subcellularLocation>
        <location evidence="1 10">Cell outer membrane</location>
        <topology evidence="1 10">Multi-pass membrane protein</topology>
    </subcellularLocation>
</comment>
<keyword evidence="9 10" id="KW-0998">Cell outer membrane</keyword>
<gene>
    <name evidence="14" type="ORF">ACFPFU_23630</name>
</gene>
<evidence type="ECO:0000256" key="10">
    <source>
        <dbReference type="PROSITE-ProRule" id="PRU01360"/>
    </source>
</evidence>
<comment type="caution">
    <text evidence="14">The sequence shown here is derived from an EMBL/GenBank/DDBJ whole genome shotgun (WGS) entry which is preliminary data.</text>
</comment>
<feature type="domain" description="TonB-dependent receptor plug" evidence="13">
    <location>
        <begin position="120"/>
        <end position="228"/>
    </location>
</feature>
<feature type="domain" description="TonB-dependent receptor-like beta-barrel" evidence="12">
    <location>
        <begin position="324"/>
        <end position="682"/>
    </location>
</feature>
<evidence type="ECO:0000256" key="1">
    <source>
        <dbReference type="ARBA" id="ARBA00004571"/>
    </source>
</evidence>
<dbReference type="InterPro" id="IPR000531">
    <property type="entry name" value="Beta-barrel_TonB"/>
</dbReference>
<evidence type="ECO:0000256" key="2">
    <source>
        <dbReference type="ARBA" id="ARBA00022448"/>
    </source>
</evidence>
<dbReference type="Gene3D" id="2.60.40.1120">
    <property type="entry name" value="Carboxypeptidase-like, regulatory domain"/>
    <property type="match status" value="1"/>
</dbReference>
<dbReference type="EMBL" id="JBHSJJ010000021">
    <property type="protein sequence ID" value="MFC4874715.1"/>
    <property type="molecule type" value="Genomic_DNA"/>
</dbReference>
<dbReference type="InterPro" id="IPR036942">
    <property type="entry name" value="Beta-barrel_TonB_sf"/>
</dbReference>
<dbReference type="PANTHER" id="PTHR30069:SF29">
    <property type="entry name" value="HEMOGLOBIN AND HEMOGLOBIN-HAPTOGLOBIN-BINDING PROTEIN 1-RELATED"/>
    <property type="match status" value="1"/>
</dbReference>
<dbReference type="InterPro" id="IPR008969">
    <property type="entry name" value="CarboxyPept-like_regulatory"/>
</dbReference>
<accession>A0ABV9T9X0</accession>
<proteinExistence type="inferred from homology"/>
<evidence type="ECO:0000256" key="8">
    <source>
        <dbReference type="ARBA" id="ARBA00023170"/>
    </source>
</evidence>
<evidence type="ECO:0000256" key="7">
    <source>
        <dbReference type="ARBA" id="ARBA00023136"/>
    </source>
</evidence>
<dbReference type="Pfam" id="PF07715">
    <property type="entry name" value="Plug"/>
    <property type="match status" value="1"/>
</dbReference>